<sequence>MSLPEPAENQAYCTVSALEVGTIDIPLAMLIDTASAEEHERLPCLSFVLRHSASRDLFVFDLGIPRGWEENQPPAFIERINKWFKIDLKQDVTEALQKGGYDPSQIAHVCLSHIHFDHQGDPRLFTKATFIVGEGTHGLLNPGYPADLRSPFRHDLLPTERTRFLSTAEMQQPLGPFPRALDFYGDGSLYIVDAPGHVPGHICLLARTSPDGAWIFLAGDAAHDWRLITGEAGITDDAHFGCMHRDKKAAEETIERIRSLRQLPRVRVLLSHDVQWYKENAGGTAFLPGSIESL</sequence>
<dbReference type="GO" id="GO:0016787">
    <property type="term" value="F:hydrolase activity"/>
    <property type="evidence" value="ECO:0007669"/>
    <property type="project" value="UniProtKB-KW"/>
</dbReference>
<evidence type="ECO:0000256" key="3">
    <source>
        <dbReference type="ARBA" id="ARBA00022723"/>
    </source>
</evidence>
<dbReference type="AlphaFoldDB" id="A0A2H3JU55"/>
<dbReference type="Pfam" id="PF00753">
    <property type="entry name" value="Lactamase_B"/>
    <property type="match status" value="1"/>
</dbReference>
<feature type="domain" description="Metallo-beta-lactamase" evidence="6">
    <location>
        <begin position="43"/>
        <end position="272"/>
    </location>
</feature>
<evidence type="ECO:0000256" key="1">
    <source>
        <dbReference type="ARBA" id="ARBA00001947"/>
    </source>
</evidence>
<organism evidence="7 8">
    <name type="scientific">Wolfiporia cocos (strain MD-104)</name>
    <name type="common">Brown rot fungus</name>
    <dbReference type="NCBI Taxonomy" id="742152"/>
    <lineage>
        <taxon>Eukaryota</taxon>
        <taxon>Fungi</taxon>
        <taxon>Dikarya</taxon>
        <taxon>Basidiomycota</taxon>
        <taxon>Agaricomycotina</taxon>
        <taxon>Agaricomycetes</taxon>
        <taxon>Polyporales</taxon>
        <taxon>Phaeolaceae</taxon>
        <taxon>Wolfiporia</taxon>
    </lineage>
</organism>
<evidence type="ECO:0000256" key="4">
    <source>
        <dbReference type="ARBA" id="ARBA00022801"/>
    </source>
</evidence>
<dbReference type="PANTHER" id="PTHR42978:SF2">
    <property type="entry name" value="102 KBASES UNSTABLE REGION: FROM 1 TO 119443"/>
    <property type="match status" value="1"/>
</dbReference>
<dbReference type="OrthoDB" id="10250730at2759"/>
<dbReference type="SMART" id="SM00849">
    <property type="entry name" value="Lactamase_B"/>
    <property type="match status" value="1"/>
</dbReference>
<dbReference type="OMA" id="VENQAYC"/>
<dbReference type="Gene3D" id="3.60.15.10">
    <property type="entry name" value="Ribonuclease Z/Hydroxyacylglutathione hydrolase-like"/>
    <property type="match status" value="1"/>
</dbReference>
<accession>A0A2H3JU55</accession>
<dbReference type="InterPro" id="IPR001279">
    <property type="entry name" value="Metallo-B-lactamas"/>
</dbReference>
<dbReference type="EMBL" id="KB468146">
    <property type="protein sequence ID" value="PCH43493.1"/>
    <property type="molecule type" value="Genomic_DNA"/>
</dbReference>
<comment type="cofactor">
    <cofactor evidence="1">
        <name>Zn(2+)</name>
        <dbReference type="ChEBI" id="CHEBI:29105"/>
    </cofactor>
</comment>
<keyword evidence="8" id="KW-1185">Reference proteome</keyword>
<dbReference type="Proteomes" id="UP000218811">
    <property type="component" value="Unassembled WGS sequence"/>
</dbReference>
<keyword evidence="4 7" id="KW-0378">Hydrolase</keyword>
<dbReference type="CDD" id="cd07730">
    <property type="entry name" value="metallo-hydrolase-like_MBL-fold"/>
    <property type="match status" value="1"/>
</dbReference>
<evidence type="ECO:0000313" key="7">
    <source>
        <dbReference type="EMBL" id="PCH43493.1"/>
    </source>
</evidence>
<comment type="similarity">
    <text evidence="2">Belongs to the metallo-beta-lactamase superfamily.</text>
</comment>
<proteinExistence type="inferred from homology"/>
<keyword evidence="5" id="KW-0862">Zinc</keyword>
<dbReference type="STRING" id="742152.A0A2H3JU55"/>
<evidence type="ECO:0000313" key="8">
    <source>
        <dbReference type="Proteomes" id="UP000218811"/>
    </source>
</evidence>
<dbReference type="PANTHER" id="PTHR42978">
    <property type="entry name" value="QUORUM-QUENCHING LACTONASE YTNP-RELATED-RELATED"/>
    <property type="match status" value="1"/>
</dbReference>
<evidence type="ECO:0000259" key="6">
    <source>
        <dbReference type="SMART" id="SM00849"/>
    </source>
</evidence>
<dbReference type="InterPro" id="IPR051013">
    <property type="entry name" value="MBL_superfamily_lactonases"/>
</dbReference>
<keyword evidence="3" id="KW-0479">Metal-binding</keyword>
<dbReference type="InterPro" id="IPR036866">
    <property type="entry name" value="RibonucZ/Hydroxyglut_hydro"/>
</dbReference>
<dbReference type="GO" id="GO:0046872">
    <property type="term" value="F:metal ion binding"/>
    <property type="evidence" value="ECO:0007669"/>
    <property type="project" value="UniProtKB-KW"/>
</dbReference>
<evidence type="ECO:0000256" key="5">
    <source>
        <dbReference type="ARBA" id="ARBA00022833"/>
    </source>
</evidence>
<protein>
    <submittedName>
        <fullName evidence="7">Metallo-hydrolase/oxidoreductase</fullName>
    </submittedName>
</protein>
<dbReference type="SUPFAM" id="SSF56281">
    <property type="entry name" value="Metallo-hydrolase/oxidoreductase"/>
    <property type="match status" value="1"/>
</dbReference>
<gene>
    <name evidence="7" type="ORF">WOLCODRAFT_132794</name>
</gene>
<name>A0A2H3JU55_WOLCO</name>
<reference evidence="7 8" key="1">
    <citation type="journal article" date="2012" name="Science">
        <title>The Paleozoic origin of enzymatic lignin decomposition reconstructed from 31 fungal genomes.</title>
        <authorList>
            <person name="Floudas D."/>
            <person name="Binder M."/>
            <person name="Riley R."/>
            <person name="Barry K."/>
            <person name="Blanchette R.A."/>
            <person name="Henrissat B."/>
            <person name="Martinez A.T."/>
            <person name="Otillar R."/>
            <person name="Spatafora J.W."/>
            <person name="Yadav J.S."/>
            <person name="Aerts A."/>
            <person name="Benoit I."/>
            <person name="Boyd A."/>
            <person name="Carlson A."/>
            <person name="Copeland A."/>
            <person name="Coutinho P.M."/>
            <person name="de Vries R.P."/>
            <person name="Ferreira P."/>
            <person name="Findley K."/>
            <person name="Foster B."/>
            <person name="Gaskell J."/>
            <person name="Glotzer D."/>
            <person name="Gorecki P."/>
            <person name="Heitman J."/>
            <person name="Hesse C."/>
            <person name="Hori C."/>
            <person name="Igarashi K."/>
            <person name="Jurgens J.A."/>
            <person name="Kallen N."/>
            <person name="Kersten P."/>
            <person name="Kohler A."/>
            <person name="Kuees U."/>
            <person name="Kumar T.K.A."/>
            <person name="Kuo A."/>
            <person name="LaButti K."/>
            <person name="Larrondo L.F."/>
            <person name="Lindquist E."/>
            <person name="Ling A."/>
            <person name="Lombard V."/>
            <person name="Lucas S."/>
            <person name="Lundell T."/>
            <person name="Martin R."/>
            <person name="McLaughlin D.J."/>
            <person name="Morgenstern I."/>
            <person name="Morin E."/>
            <person name="Murat C."/>
            <person name="Nagy L.G."/>
            <person name="Nolan M."/>
            <person name="Ohm R.A."/>
            <person name="Patyshakuliyeva A."/>
            <person name="Rokas A."/>
            <person name="Ruiz-Duenas F.J."/>
            <person name="Sabat G."/>
            <person name="Salamov A."/>
            <person name="Samejima M."/>
            <person name="Schmutz J."/>
            <person name="Slot J.C."/>
            <person name="St John F."/>
            <person name="Stenlid J."/>
            <person name="Sun H."/>
            <person name="Sun S."/>
            <person name="Syed K."/>
            <person name="Tsang A."/>
            <person name="Wiebenga A."/>
            <person name="Young D."/>
            <person name="Pisabarro A."/>
            <person name="Eastwood D.C."/>
            <person name="Martin F."/>
            <person name="Cullen D."/>
            <person name="Grigoriev I.V."/>
            <person name="Hibbett D.S."/>
        </authorList>
    </citation>
    <scope>NUCLEOTIDE SEQUENCE [LARGE SCALE GENOMIC DNA]</scope>
    <source>
        <strain evidence="7 8">MD-104</strain>
    </source>
</reference>
<evidence type="ECO:0000256" key="2">
    <source>
        <dbReference type="ARBA" id="ARBA00007749"/>
    </source>
</evidence>